<dbReference type="AlphaFoldDB" id="A0A365N9L6"/>
<dbReference type="InterPro" id="IPR001138">
    <property type="entry name" value="Zn2Cys6_DnaBD"/>
</dbReference>
<gene>
    <name evidence="5" type="ORF">FPRO05_02110</name>
</gene>
<comment type="caution">
    <text evidence="5">The sequence shown here is derived from an EMBL/GenBank/DDBJ whole genome shotgun (WGS) entry which is preliminary data.</text>
</comment>
<dbReference type="PANTHER" id="PTHR47256">
    <property type="entry name" value="ZN(II)2CYS6 TRANSCRIPTION FACTOR (EUROFUNG)-RELATED"/>
    <property type="match status" value="1"/>
</dbReference>
<evidence type="ECO:0000256" key="3">
    <source>
        <dbReference type="SAM" id="Phobius"/>
    </source>
</evidence>
<dbReference type="GO" id="GO:0008270">
    <property type="term" value="F:zinc ion binding"/>
    <property type="evidence" value="ECO:0007669"/>
    <property type="project" value="InterPro"/>
</dbReference>
<dbReference type="CDD" id="cd00067">
    <property type="entry name" value="GAL4"/>
    <property type="match status" value="1"/>
</dbReference>
<feature type="transmembrane region" description="Helical" evidence="3">
    <location>
        <begin position="780"/>
        <end position="804"/>
    </location>
</feature>
<dbReference type="Pfam" id="PF00172">
    <property type="entry name" value="Zn_clus"/>
    <property type="match status" value="1"/>
</dbReference>
<feature type="transmembrane region" description="Helical" evidence="3">
    <location>
        <begin position="680"/>
        <end position="700"/>
    </location>
</feature>
<feature type="compositionally biased region" description="Polar residues" evidence="2">
    <location>
        <begin position="7"/>
        <end position="25"/>
    </location>
</feature>
<keyword evidence="3" id="KW-1133">Transmembrane helix</keyword>
<proteinExistence type="predicted"/>
<keyword evidence="3" id="KW-0472">Membrane</keyword>
<evidence type="ECO:0000259" key="4">
    <source>
        <dbReference type="PROSITE" id="PS50048"/>
    </source>
</evidence>
<dbReference type="InterPro" id="IPR053187">
    <property type="entry name" value="Notoamide_regulator"/>
</dbReference>
<keyword evidence="1" id="KW-0539">Nucleus</keyword>
<dbReference type="InterPro" id="IPR036864">
    <property type="entry name" value="Zn2-C6_fun-type_DNA-bd_sf"/>
</dbReference>
<dbReference type="PROSITE" id="PS00463">
    <property type="entry name" value="ZN2_CY6_FUNGAL_1"/>
    <property type="match status" value="1"/>
</dbReference>
<evidence type="ECO:0000256" key="2">
    <source>
        <dbReference type="SAM" id="MobiDB-lite"/>
    </source>
</evidence>
<evidence type="ECO:0000313" key="5">
    <source>
        <dbReference type="EMBL" id="RBA17386.1"/>
    </source>
</evidence>
<dbReference type="InterPro" id="IPR002656">
    <property type="entry name" value="Acyl_transf_3_dom"/>
</dbReference>
<feature type="domain" description="Zn(2)-C6 fungal-type" evidence="4">
    <location>
        <begin position="59"/>
        <end position="89"/>
    </location>
</feature>
<dbReference type="CDD" id="cd12148">
    <property type="entry name" value="fungal_TF_MHR"/>
    <property type="match status" value="1"/>
</dbReference>
<dbReference type="SMART" id="SM00066">
    <property type="entry name" value="GAL4"/>
    <property type="match status" value="1"/>
</dbReference>
<feature type="transmembrane region" description="Helical" evidence="3">
    <location>
        <begin position="959"/>
        <end position="980"/>
    </location>
</feature>
<protein>
    <recommendedName>
        <fullName evidence="4">Zn(2)-C6 fungal-type domain-containing protein</fullName>
    </recommendedName>
</protein>
<dbReference type="PANTHER" id="PTHR47256:SF1">
    <property type="entry name" value="ZN(II)2CYS6 TRANSCRIPTION FACTOR (EUROFUNG)"/>
    <property type="match status" value="1"/>
</dbReference>
<reference evidence="5 6" key="1">
    <citation type="submission" date="2017-12" db="EMBL/GenBank/DDBJ databases">
        <title>Genome sequence of the mycotoxigenic crop pathogen Fusarium proliferatum, strain ITEM 2341 from Date Palm.</title>
        <authorList>
            <person name="Almiman B.F."/>
            <person name="Shittu T.A."/>
            <person name="Muthumeenakshi S."/>
            <person name="Baroncelli R."/>
            <person name="Sreenivasaprasada S."/>
        </authorList>
    </citation>
    <scope>NUCLEOTIDE SEQUENCE [LARGE SCALE GENOMIC DNA]</scope>
    <source>
        <strain evidence="5 6">ITEM 2341</strain>
    </source>
</reference>
<dbReference type="Gene3D" id="4.10.240.10">
    <property type="entry name" value="Zn(2)-C6 fungal-type DNA-binding domain"/>
    <property type="match status" value="1"/>
</dbReference>
<feature type="transmembrane region" description="Helical" evidence="3">
    <location>
        <begin position="880"/>
        <end position="897"/>
    </location>
</feature>
<dbReference type="Pfam" id="PF01757">
    <property type="entry name" value="Acyl_transf_3"/>
    <property type="match status" value="1"/>
</dbReference>
<dbReference type="GO" id="GO:0016747">
    <property type="term" value="F:acyltransferase activity, transferring groups other than amino-acyl groups"/>
    <property type="evidence" value="ECO:0007669"/>
    <property type="project" value="InterPro"/>
</dbReference>
<evidence type="ECO:0000256" key="1">
    <source>
        <dbReference type="ARBA" id="ARBA00023242"/>
    </source>
</evidence>
<feature type="region of interest" description="Disordered" evidence="2">
    <location>
        <begin position="1"/>
        <end position="49"/>
    </location>
</feature>
<feature type="transmembrane region" description="Helical" evidence="3">
    <location>
        <begin position="751"/>
        <end position="771"/>
    </location>
</feature>
<feature type="transmembrane region" description="Helical" evidence="3">
    <location>
        <begin position="917"/>
        <end position="939"/>
    </location>
</feature>
<name>A0A365N9L6_GIBIN</name>
<keyword evidence="3" id="KW-0812">Transmembrane</keyword>
<sequence length="1007" mass="114624">MIPHRTPSISDASKSSAQETSQTGRPRQLLPAARPQQAESSTHYQTAPLARKRAPVALACESCRQKKVKCNGARPVCSQCRARKTECVYRVTPDTDYRDKYETLLESHPAAVVYRAIQSRPQTEALEIVRRIQSGVNAETLMRQLSSADLLLQVQLEPETRSRYQFIYSPLMPTYLQTDDNPFMRSLIHEWSTRDDVQCRNNTSEPAEYWNPNSLGYKFLEEAKRLWIVEVTHNRSLTTLQAALVLNTIVNMFDMDHLSSAFLVRTLSYQFMTQPLLKAPPKAPLPDPDRDPDWFGEIWLKYPSSSTLVPLQVGLVFRAKMSFSVVLNEIMLETQEDSTDSYLFQNGGKTILEIIERLDTWYKSMPEPLSPTKIVTPSQLKIHLHYCYVIIQLYEILAPGGQRQAPNLPIEEDELQRSLSKYRGYFETILRIHYLRHSFEYGNMMLTRFLAMLAFLSLRKIESLTTSTEPGHIVTGSGLDVGDTDPKEARATLLIAQKGLGDQGRGYYLSRTLLRDVLANMTASDATILQSFITIPFEGPEKMQERKMYMESHCPPDILRIANDPNKQPDGNWIRSKSVSWLQGLRGIAALLVYFHHHQQFPRDDVDAVMLERSFGYRGRYELATMPFIRLLFSGGHFAVAIFFVASGYALSATPLRLILAARYEQLGEVIASSLFRRWLRLFAPVFVTTLVVILLQHGIETLWPGITHSERSLYGDVVRLLQQLREFSFPFFKKTGPSGYAATFDHNPHLWTIQVEFIGSLIIYMSLVAFSRLKTISRVFWMAFMIMYFLYFVDCWYGAMFIAGMLTCDIHLLTPADTFHRESEENGDIRAGFGKWAVVIVGLYLGGVPHVPSTRLLARNPGWALLSSLKPKIMADPKWIYLFWSATLIVGVVPYMQMIKKILCSRICQELGRISYGLYLIHGPVMWTFGAALYSWAGCCRAANSGQETLQSILGLELGFVLSHFILLPLTLALARLVADLVDAPSIRLAKWLYENSLHKEPDNIY</sequence>
<feature type="transmembrane region" description="Helical" evidence="3">
    <location>
        <begin position="638"/>
        <end position="660"/>
    </location>
</feature>
<evidence type="ECO:0000313" key="6">
    <source>
        <dbReference type="Proteomes" id="UP000251714"/>
    </source>
</evidence>
<dbReference type="EMBL" id="PKMI01000017">
    <property type="protein sequence ID" value="RBA17386.1"/>
    <property type="molecule type" value="Genomic_DNA"/>
</dbReference>
<accession>A0A365N9L6</accession>
<dbReference type="SUPFAM" id="SSF57701">
    <property type="entry name" value="Zn2/Cys6 DNA-binding domain"/>
    <property type="match status" value="1"/>
</dbReference>
<dbReference type="PROSITE" id="PS50048">
    <property type="entry name" value="ZN2_CY6_FUNGAL_2"/>
    <property type="match status" value="1"/>
</dbReference>
<dbReference type="Proteomes" id="UP000251714">
    <property type="component" value="Unassembled WGS sequence"/>
</dbReference>
<organism evidence="5 6">
    <name type="scientific">Gibberella intermedia</name>
    <name type="common">Bulb rot disease fungus</name>
    <name type="synonym">Fusarium proliferatum</name>
    <dbReference type="NCBI Taxonomy" id="948311"/>
    <lineage>
        <taxon>Eukaryota</taxon>
        <taxon>Fungi</taxon>
        <taxon>Dikarya</taxon>
        <taxon>Ascomycota</taxon>
        <taxon>Pezizomycotina</taxon>
        <taxon>Sordariomycetes</taxon>
        <taxon>Hypocreomycetidae</taxon>
        <taxon>Hypocreales</taxon>
        <taxon>Nectriaceae</taxon>
        <taxon>Fusarium</taxon>
        <taxon>Fusarium fujikuroi species complex</taxon>
    </lineage>
</organism>
<dbReference type="GO" id="GO:0000981">
    <property type="term" value="F:DNA-binding transcription factor activity, RNA polymerase II-specific"/>
    <property type="evidence" value="ECO:0007669"/>
    <property type="project" value="InterPro"/>
</dbReference>